<keyword evidence="3 6" id="KW-0808">Transferase</keyword>
<evidence type="ECO:0000256" key="1">
    <source>
        <dbReference type="ARBA" id="ARBA00006739"/>
    </source>
</evidence>
<dbReference type="EMBL" id="CP001769">
    <property type="protein sequence ID" value="ADB37078.1"/>
    <property type="molecule type" value="Genomic_DNA"/>
</dbReference>
<comment type="similarity">
    <text evidence="1">Belongs to the glycosyltransferase 2 family.</text>
</comment>
<organism evidence="6 7">
    <name type="scientific">Spirosoma linguale (strain ATCC 33905 / DSM 74 / LMG 10896 / Claus 1)</name>
    <dbReference type="NCBI Taxonomy" id="504472"/>
    <lineage>
        <taxon>Bacteria</taxon>
        <taxon>Pseudomonadati</taxon>
        <taxon>Bacteroidota</taxon>
        <taxon>Cytophagia</taxon>
        <taxon>Cytophagales</taxon>
        <taxon>Cytophagaceae</taxon>
        <taxon>Spirosoma</taxon>
    </lineage>
</organism>
<feature type="domain" description="Glycosyltransferase 2-like" evidence="5">
    <location>
        <begin position="52"/>
        <end position="218"/>
    </location>
</feature>
<evidence type="ECO:0000256" key="3">
    <source>
        <dbReference type="ARBA" id="ARBA00022679"/>
    </source>
</evidence>
<dbReference type="PANTHER" id="PTHR43630">
    <property type="entry name" value="POLY-BETA-1,6-N-ACETYL-D-GLUCOSAMINE SYNTHASE"/>
    <property type="match status" value="1"/>
</dbReference>
<keyword evidence="7" id="KW-1185">Reference proteome</keyword>
<feature type="transmembrane region" description="Helical" evidence="4">
    <location>
        <begin position="300"/>
        <end position="322"/>
    </location>
</feature>
<evidence type="ECO:0000256" key="4">
    <source>
        <dbReference type="SAM" id="Phobius"/>
    </source>
</evidence>
<keyword evidence="2" id="KW-0328">Glycosyltransferase</keyword>
<feature type="transmembrane region" description="Helical" evidence="4">
    <location>
        <begin position="365"/>
        <end position="386"/>
    </location>
</feature>
<evidence type="ECO:0000313" key="7">
    <source>
        <dbReference type="Proteomes" id="UP000002028"/>
    </source>
</evidence>
<evidence type="ECO:0000313" key="6">
    <source>
        <dbReference type="EMBL" id="ADB37078.1"/>
    </source>
</evidence>
<dbReference type="Proteomes" id="UP000002028">
    <property type="component" value="Chromosome"/>
</dbReference>
<dbReference type="AlphaFoldDB" id="D2QJ64"/>
<evidence type="ECO:0000259" key="5">
    <source>
        <dbReference type="Pfam" id="PF00535"/>
    </source>
</evidence>
<dbReference type="STRING" id="504472.Slin_1027"/>
<reference evidence="6 7" key="1">
    <citation type="journal article" date="2010" name="Stand. Genomic Sci.">
        <title>Complete genome sequence of Spirosoma linguale type strain (1).</title>
        <authorList>
            <person name="Lail K."/>
            <person name="Sikorski J."/>
            <person name="Saunders E."/>
            <person name="Lapidus A."/>
            <person name="Glavina Del Rio T."/>
            <person name="Copeland A."/>
            <person name="Tice H."/>
            <person name="Cheng J.-F."/>
            <person name="Lucas S."/>
            <person name="Nolan M."/>
            <person name="Bruce D."/>
            <person name="Goodwin L."/>
            <person name="Pitluck S."/>
            <person name="Ivanova N."/>
            <person name="Mavromatis K."/>
            <person name="Ovchinnikova G."/>
            <person name="Pati A."/>
            <person name="Chen A."/>
            <person name="Palaniappan K."/>
            <person name="Land M."/>
            <person name="Hauser L."/>
            <person name="Chang Y.-J."/>
            <person name="Jeffries C.D."/>
            <person name="Chain P."/>
            <person name="Brettin T."/>
            <person name="Detter J.C."/>
            <person name="Schuetze A."/>
            <person name="Rohde M."/>
            <person name="Tindall B.J."/>
            <person name="Goeker M."/>
            <person name="Bristow J."/>
            <person name="Eisen J.A."/>
            <person name="Markowitz V."/>
            <person name="Hugenholtz P."/>
            <person name="Kyrpides N.C."/>
            <person name="Klenk H.-P."/>
            <person name="Chen F."/>
        </authorList>
    </citation>
    <scope>NUCLEOTIDE SEQUENCE [LARGE SCALE GENOMIC DNA]</scope>
    <source>
        <strain evidence="7">ATCC 33905 / DSM 74 / LMG 10896 / Claus 1</strain>
    </source>
</reference>
<dbReference type="GO" id="GO:0016757">
    <property type="term" value="F:glycosyltransferase activity"/>
    <property type="evidence" value="ECO:0007669"/>
    <property type="project" value="UniProtKB-KW"/>
</dbReference>
<dbReference type="InterPro" id="IPR029044">
    <property type="entry name" value="Nucleotide-diphossugar_trans"/>
</dbReference>
<dbReference type="eggNOG" id="COG1215">
    <property type="taxonomic scope" value="Bacteria"/>
</dbReference>
<dbReference type="InterPro" id="IPR001173">
    <property type="entry name" value="Glyco_trans_2-like"/>
</dbReference>
<dbReference type="Pfam" id="PF00535">
    <property type="entry name" value="Glycos_transf_2"/>
    <property type="match status" value="1"/>
</dbReference>
<keyword evidence="4" id="KW-1133">Transmembrane helix</keyword>
<proteinExistence type="inferred from homology"/>
<dbReference type="Gene3D" id="3.90.550.10">
    <property type="entry name" value="Spore Coat Polysaccharide Biosynthesis Protein SpsA, Chain A"/>
    <property type="match status" value="1"/>
</dbReference>
<feature type="transmembrane region" description="Helical" evidence="4">
    <location>
        <begin position="334"/>
        <end position="353"/>
    </location>
</feature>
<sequence length="408" mass="46396">MLQFLLILCLGLLAYTYAGYGILLLLAVKIQNLFKRTSVIADHSDYTPSVTLVIYAYNHIVNLPAKLQNCYSLDYPTDKLRFLFITQGSIDGSTEWMESLRDDCARQLDVQGGSKPGSKAAAMNCAMQTVTSPIVIFSDVNTQLNRLTIRNLVRHFQDERVGVVAGEKYIEADTDEAASGPENQLFRACESYLYQQDARFPKVVGTVSALLAMRTKLYEAIEPDTLLVNFTLSMRLVAQGHRIVYEPSAYTQQRPVYSIEKELKRAVELSTARFQSTMRLLHLLNITRYGWLSFHYTSQWVLRWVVAPFCLPSILLIDLALLFSAQSQPNQSSVWTLLFAIQCMFYSLSYIGYRAKGKHRRFSVVGFPLYITFMSICGIQGFVRYWRNNPAGTWNKARPIDDIELQAS</sequence>
<name>D2QJ64_SPILD</name>
<accession>D2QJ64</accession>
<dbReference type="KEGG" id="sli:Slin_1027"/>
<keyword evidence="4" id="KW-0472">Membrane</keyword>
<dbReference type="CAZy" id="GT2">
    <property type="family name" value="Glycosyltransferase Family 2"/>
</dbReference>
<keyword evidence="4" id="KW-0812">Transmembrane</keyword>
<dbReference type="HOGENOM" id="CLU_046109_0_0_10"/>
<gene>
    <name evidence="6" type="ordered locus">Slin_1027</name>
</gene>
<evidence type="ECO:0000256" key="2">
    <source>
        <dbReference type="ARBA" id="ARBA00022676"/>
    </source>
</evidence>
<protein>
    <submittedName>
        <fullName evidence="6">Glycosyl transferase family 2</fullName>
    </submittedName>
</protein>
<dbReference type="PANTHER" id="PTHR43630:SF1">
    <property type="entry name" value="POLY-BETA-1,6-N-ACETYL-D-GLUCOSAMINE SYNTHASE"/>
    <property type="match status" value="1"/>
</dbReference>
<dbReference type="SUPFAM" id="SSF53448">
    <property type="entry name" value="Nucleotide-diphospho-sugar transferases"/>
    <property type="match status" value="1"/>
</dbReference>